<dbReference type="Gene3D" id="1.10.238.10">
    <property type="entry name" value="EF-hand"/>
    <property type="match status" value="1"/>
</dbReference>
<dbReference type="InterPro" id="IPR011992">
    <property type="entry name" value="EF-hand-dom_pair"/>
</dbReference>
<dbReference type="InterPro" id="IPR002048">
    <property type="entry name" value="EF_hand_dom"/>
</dbReference>
<dbReference type="FunCoup" id="A0A341BSV8">
    <property type="interactions" value="1044"/>
</dbReference>
<evidence type="ECO:0000256" key="13">
    <source>
        <dbReference type="ARBA" id="ARBA00032911"/>
    </source>
</evidence>
<proteinExistence type="predicted"/>
<dbReference type="GO" id="GO:0005509">
    <property type="term" value="F:calcium ion binding"/>
    <property type="evidence" value="ECO:0007669"/>
    <property type="project" value="InterPro"/>
</dbReference>
<evidence type="ECO:0000256" key="11">
    <source>
        <dbReference type="ARBA" id="ARBA00030124"/>
    </source>
</evidence>
<evidence type="ECO:0000256" key="7">
    <source>
        <dbReference type="ARBA" id="ARBA00022737"/>
    </source>
</evidence>
<keyword evidence="6" id="KW-0479">Metal-binding</keyword>
<dbReference type="InterPro" id="IPR018247">
    <property type="entry name" value="EF_Hand_1_Ca_BS"/>
</dbReference>
<dbReference type="GO" id="GO:0110158">
    <property type="term" value="C:calpain complex"/>
    <property type="evidence" value="ECO:0007669"/>
    <property type="project" value="TreeGrafter"/>
</dbReference>
<dbReference type="RefSeq" id="XP_024604903.1">
    <property type="nucleotide sequence ID" value="XM_024749135.1"/>
</dbReference>
<evidence type="ECO:0000256" key="10">
    <source>
        <dbReference type="ARBA" id="ARBA00026056"/>
    </source>
</evidence>
<evidence type="ECO:0000256" key="9">
    <source>
        <dbReference type="ARBA" id="ARBA00023136"/>
    </source>
</evidence>
<dbReference type="CDD" id="cd16188">
    <property type="entry name" value="EFh_PEF_CPNS1_2"/>
    <property type="match status" value="1"/>
</dbReference>
<evidence type="ECO:0000313" key="17">
    <source>
        <dbReference type="Proteomes" id="UP000252040"/>
    </source>
</evidence>
<evidence type="ECO:0000256" key="6">
    <source>
        <dbReference type="ARBA" id="ARBA00022723"/>
    </source>
</evidence>
<comment type="subcellular location">
    <subcellularLocation>
        <location evidence="1">Cell membrane</location>
    </subcellularLocation>
    <subcellularLocation>
        <location evidence="2">Cytoplasm</location>
    </subcellularLocation>
</comment>
<keyword evidence="4" id="KW-1003">Cell membrane</keyword>
<keyword evidence="5" id="KW-0963">Cytoplasm</keyword>
<dbReference type="FunFam" id="1.10.238.10:FF:000136">
    <property type="entry name" value="Calpain small subunit 1"/>
    <property type="match status" value="1"/>
</dbReference>
<feature type="domain" description="EF-hand" evidence="16">
    <location>
        <begin position="129"/>
        <end position="164"/>
    </location>
</feature>
<dbReference type="GO" id="GO:0005886">
    <property type="term" value="C:plasma membrane"/>
    <property type="evidence" value="ECO:0007669"/>
    <property type="project" value="UniProtKB-SubCell"/>
</dbReference>
<evidence type="ECO:0000256" key="8">
    <source>
        <dbReference type="ARBA" id="ARBA00022837"/>
    </source>
</evidence>
<dbReference type="PROSITE" id="PS50222">
    <property type="entry name" value="EF_HAND_2"/>
    <property type="match status" value="1"/>
</dbReference>
<keyword evidence="8" id="KW-0106">Calcium</keyword>
<dbReference type="AlphaFoldDB" id="A0A341BSV8"/>
<keyword evidence="9" id="KW-0472">Membrane</keyword>
<protein>
    <recommendedName>
        <fullName evidence="3">Calpain small subunit 1</fullName>
    </recommendedName>
    <alternativeName>
        <fullName evidence="11">Calcium-activated neutral proteinase small subunit</fullName>
    </alternativeName>
    <alternativeName>
        <fullName evidence="14">Calcium-dependent protease small subunit</fullName>
    </alternativeName>
    <alternativeName>
        <fullName evidence="12">Calcium-dependent protease small subunit 1</fullName>
    </alternativeName>
    <alternativeName>
        <fullName evidence="13">Calpain regulatory subunit</fullName>
    </alternativeName>
</protein>
<organism evidence="17 18">
    <name type="scientific">Neophocaena asiaeorientalis asiaeorientalis</name>
    <name type="common">Yangtze finless porpoise</name>
    <name type="synonym">Neophocaena phocaenoides subsp. asiaeorientalis</name>
    <dbReference type="NCBI Taxonomy" id="1706337"/>
    <lineage>
        <taxon>Eukaryota</taxon>
        <taxon>Metazoa</taxon>
        <taxon>Chordata</taxon>
        <taxon>Craniata</taxon>
        <taxon>Vertebrata</taxon>
        <taxon>Euteleostomi</taxon>
        <taxon>Mammalia</taxon>
        <taxon>Eutheria</taxon>
        <taxon>Laurasiatheria</taxon>
        <taxon>Artiodactyla</taxon>
        <taxon>Whippomorpha</taxon>
        <taxon>Cetacea</taxon>
        <taxon>Odontoceti</taxon>
        <taxon>Phocoenidae</taxon>
        <taxon>Neophocaena</taxon>
    </lineage>
</organism>
<accession>A0A341BSV8</accession>
<comment type="subunit">
    <text evidence="10">Homodimer or heterodimer of a large (catalytic) and a small (regulatory) subunit. In presence of calcium, the heterodimer dissociates.</text>
</comment>
<evidence type="ECO:0000256" key="14">
    <source>
        <dbReference type="ARBA" id="ARBA00033226"/>
    </source>
</evidence>
<reference evidence="18" key="1">
    <citation type="submission" date="2025-08" db="UniProtKB">
        <authorList>
            <consortium name="RefSeq"/>
        </authorList>
    </citation>
    <scope>IDENTIFICATION</scope>
    <source>
        <tissue evidence="18">Meat</tissue>
    </source>
</reference>
<evidence type="ECO:0000256" key="1">
    <source>
        <dbReference type="ARBA" id="ARBA00004236"/>
    </source>
</evidence>
<evidence type="ECO:0000259" key="16">
    <source>
        <dbReference type="PROSITE" id="PS50222"/>
    </source>
</evidence>
<evidence type="ECO:0000313" key="18">
    <source>
        <dbReference type="RefSeq" id="XP_024604903.1"/>
    </source>
</evidence>
<dbReference type="GeneID" id="112402283"/>
<name>A0A341BSV8_NEOAA</name>
<dbReference type="InParanoid" id="A0A341BSV8"/>
<dbReference type="STRING" id="1706337.A0A341BSV8"/>
<evidence type="ECO:0000256" key="4">
    <source>
        <dbReference type="ARBA" id="ARBA00022475"/>
    </source>
</evidence>
<evidence type="ECO:0000256" key="2">
    <source>
        <dbReference type="ARBA" id="ARBA00004496"/>
    </source>
</evidence>
<dbReference type="SUPFAM" id="SSF47473">
    <property type="entry name" value="EF-hand"/>
    <property type="match status" value="1"/>
</dbReference>
<evidence type="ECO:0000256" key="5">
    <source>
        <dbReference type="ARBA" id="ARBA00022490"/>
    </source>
</evidence>
<dbReference type="PANTHER" id="PTHR46735">
    <property type="entry name" value="CALPAIN, SMALL SUBUNIT 1 A-RELATED"/>
    <property type="match status" value="1"/>
</dbReference>
<keyword evidence="7" id="KW-0677">Repeat</keyword>
<evidence type="ECO:0000256" key="3">
    <source>
        <dbReference type="ARBA" id="ARBA00013763"/>
    </source>
</evidence>
<dbReference type="KEGG" id="nasi:112402283"/>
<evidence type="ECO:0000256" key="12">
    <source>
        <dbReference type="ARBA" id="ARBA00030435"/>
    </source>
</evidence>
<keyword evidence="17" id="KW-1185">Reference proteome</keyword>
<evidence type="ECO:0000256" key="15">
    <source>
        <dbReference type="ARBA" id="ARBA00059752"/>
    </source>
</evidence>
<gene>
    <name evidence="18" type="primary">LOC112402283</name>
</gene>
<sequence>MFLVNSFLKGGRGGGGRGGLRHVLGGLLSWQGSSGGGNGGGGRRSGTSVRILGGVISAISDAAAQYNPEPPPPRTHYSNIEANESEKTRQFRRLFAQLAGEDMEVSATEVVNILNKVVTRHPDLKTDGIGIDICRSMVAVMDSDTTGKLGFEEFTYLWNNIKKWQAIYKQFDIAHSGTIGSSELPGAFEAAEFRLNEHLYNRIIRRYSDEGGNMDFDNFISCLVRLDAMFRAFKSLDKDGTGQIQVNTQEWLQLTMYS</sequence>
<dbReference type="Proteomes" id="UP000252040">
    <property type="component" value="Unplaced"/>
</dbReference>
<dbReference type="PROSITE" id="PS00018">
    <property type="entry name" value="EF_HAND_1"/>
    <property type="match status" value="1"/>
</dbReference>
<comment type="function">
    <text evidence="15">Regulatory subunit of the calcium-regulated non-lysosomal thiol-protease which catalyzes limited proteolysis of substrates involved in cytoskeletal remodeling and signal transduction. Essential for embryonic development.</text>
</comment>
<dbReference type="PANTHER" id="PTHR46735:SF3">
    <property type="entry name" value="CALPAIN SMALL SUBUNIT 1-RELATED"/>
    <property type="match status" value="1"/>
</dbReference>